<dbReference type="InterPro" id="IPR031893">
    <property type="entry name" value="Phage_tail_APC"/>
</dbReference>
<comment type="caution">
    <text evidence="3">The sequence shown here is derived from an EMBL/GenBank/DDBJ whole genome shotgun (WGS) entry which is preliminary data.</text>
</comment>
<dbReference type="RefSeq" id="WP_039762524.1">
    <property type="nucleotide sequence ID" value="NZ_JAVDVD010000007.1"/>
</dbReference>
<evidence type="ECO:0000313" key="3">
    <source>
        <dbReference type="EMBL" id="RYM41019.1"/>
    </source>
</evidence>
<sequence>MRYYSKATGSTYLDTLHSNMPDDVVPITEDRYLEVFANRPLGKVCGHDDEGLPILIDLPALTPIERAEQERVWRDEQISAIMWLRERHRDQLDLNQSPTLTADQFNELLNYIRQLRDWPQSSEFPSTLGRPVKPEWIAKQPE</sequence>
<dbReference type="Pfam" id="PF16778">
    <property type="entry name" value="Phage_tail_APC"/>
    <property type="match status" value="1"/>
</dbReference>
<organism evidence="3 4">
    <name type="scientific">Pseudomonas koreensis</name>
    <dbReference type="NCBI Taxonomy" id="198620"/>
    <lineage>
        <taxon>Bacteria</taxon>
        <taxon>Pseudomonadati</taxon>
        <taxon>Pseudomonadota</taxon>
        <taxon>Gammaproteobacteria</taxon>
        <taxon>Pseudomonadales</taxon>
        <taxon>Pseudomonadaceae</taxon>
        <taxon>Pseudomonas</taxon>
    </lineage>
</organism>
<gene>
    <name evidence="3" type="ORF">EVS84_14025</name>
</gene>
<evidence type="ECO:0000259" key="2">
    <source>
        <dbReference type="Pfam" id="PF16778"/>
    </source>
</evidence>
<evidence type="ECO:0000256" key="1">
    <source>
        <dbReference type="SAM" id="MobiDB-lite"/>
    </source>
</evidence>
<protein>
    <submittedName>
        <fullName evidence="3">Phage tail protein</fullName>
    </submittedName>
</protein>
<name>A0A4Q4L4H1_9PSED</name>
<proteinExistence type="predicted"/>
<dbReference type="Proteomes" id="UP000291107">
    <property type="component" value="Unassembled WGS sequence"/>
</dbReference>
<feature type="domain" description="Phage tail assembly chaperone-like" evidence="2">
    <location>
        <begin position="67"/>
        <end position="135"/>
    </location>
</feature>
<feature type="region of interest" description="Disordered" evidence="1">
    <location>
        <begin position="121"/>
        <end position="142"/>
    </location>
</feature>
<dbReference type="EMBL" id="SEUB01000005">
    <property type="protein sequence ID" value="RYM41019.1"/>
    <property type="molecule type" value="Genomic_DNA"/>
</dbReference>
<accession>A0A4Q4L4H1</accession>
<evidence type="ECO:0000313" key="4">
    <source>
        <dbReference type="Proteomes" id="UP000291107"/>
    </source>
</evidence>
<reference evidence="3 4" key="1">
    <citation type="submission" date="2019-02" db="EMBL/GenBank/DDBJ databases">
        <title>Genome of Pseudomonas korensis isolated from heavy metal contaminated environment.</title>
        <authorList>
            <person name="Ayangbenro A.S."/>
            <person name="Babalola O."/>
        </authorList>
    </citation>
    <scope>NUCLEOTIDE SEQUENCE [LARGE SCALE GENOMIC DNA]</scope>
    <source>
        <strain evidence="3 4">AB36</strain>
    </source>
</reference>
<dbReference type="AlphaFoldDB" id="A0A4Q4L4H1"/>